<evidence type="ECO:0000313" key="2">
    <source>
        <dbReference type="EMBL" id="NLS13622.1"/>
    </source>
</evidence>
<feature type="transmembrane region" description="Helical" evidence="1">
    <location>
        <begin position="16"/>
        <end position="33"/>
    </location>
</feature>
<dbReference type="EMBL" id="JABAIK010000011">
    <property type="protein sequence ID" value="NLS13622.1"/>
    <property type="molecule type" value="Genomic_DNA"/>
</dbReference>
<feature type="transmembrane region" description="Helical" evidence="1">
    <location>
        <begin position="39"/>
        <end position="57"/>
    </location>
</feature>
<proteinExistence type="predicted"/>
<keyword evidence="1" id="KW-0812">Transmembrane</keyword>
<reference evidence="2 3" key="1">
    <citation type="submission" date="2020-04" db="EMBL/GenBank/DDBJ databases">
        <title>Vibrio sp. SM6, a novel species isolated from seawater.</title>
        <authorList>
            <person name="Wang X."/>
        </authorList>
    </citation>
    <scope>NUCLEOTIDE SEQUENCE [LARGE SCALE GENOMIC DNA]</scope>
    <source>
        <strain evidence="2 3">SM6</strain>
    </source>
</reference>
<dbReference type="InterPro" id="IPR009867">
    <property type="entry name" value="DUF1422"/>
</dbReference>
<keyword evidence="1" id="KW-1133">Transmembrane helix</keyword>
<sequence>MSSDSTNRNLKAERKTYILAVIIGMCGNSLLSWVTISDVTFSIFPWIALILALQALYQEYLRQPLAEDVPLIGLACFFIGAFGHSAFVKALYPAEGQNFFAILVVLALLAWVGVKLGVAQRKSSPVDEKASQ</sequence>
<dbReference type="AlphaFoldDB" id="A0A7X8TS62"/>
<evidence type="ECO:0000256" key="1">
    <source>
        <dbReference type="SAM" id="Phobius"/>
    </source>
</evidence>
<dbReference type="RefSeq" id="WP_168836721.1">
    <property type="nucleotide sequence ID" value="NZ_JABAIK010000011.1"/>
</dbReference>
<gene>
    <name evidence="2" type="ORF">HGP28_12040</name>
</gene>
<evidence type="ECO:0000313" key="3">
    <source>
        <dbReference type="Proteomes" id="UP000535589"/>
    </source>
</evidence>
<keyword evidence="1" id="KW-0472">Membrane</keyword>
<organism evidence="2 3">
    <name type="scientific">Vibrio agarilyticus</name>
    <dbReference type="NCBI Taxonomy" id="2726741"/>
    <lineage>
        <taxon>Bacteria</taxon>
        <taxon>Pseudomonadati</taxon>
        <taxon>Pseudomonadota</taxon>
        <taxon>Gammaproteobacteria</taxon>
        <taxon>Vibrionales</taxon>
        <taxon>Vibrionaceae</taxon>
        <taxon>Vibrio</taxon>
    </lineage>
</organism>
<accession>A0A7X8TS62</accession>
<feature type="transmembrane region" description="Helical" evidence="1">
    <location>
        <begin position="99"/>
        <end position="118"/>
    </location>
</feature>
<keyword evidence="3" id="KW-1185">Reference proteome</keyword>
<feature type="transmembrane region" description="Helical" evidence="1">
    <location>
        <begin position="69"/>
        <end position="87"/>
    </location>
</feature>
<comment type="caution">
    <text evidence="2">The sequence shown here is derived from an EMBL/GenBank/DDBJ whole genome shotgun (WGS) entry which is preliminary data.</text>
</comment>
<dbReference type="Proteomes" id="UP000535589">
    <property type="component" value="Unassembled WGS sequence"/>
</dbReference>
<dbReference type="Pfam" id="PF07226">
    <property type="entry name" value="DUF1422"/>
    <property type="match status" value="1"/>
</dbReference>
<protein>
    <submittedName>
        <fullName evidence="2">YijD family membrane protein</fullName>
    </submittedName>
</protein>
<name>A0A7X8TS62_9VIBR</name>
<dbReference type="NCBIfam" id="NF008278">
    <property type="entry name" value="PRK11056.1"/>
    <property type="match status" value="1"/>
</dbReference>